<dbReference type="GO" id="GO:0046872">
    <property type="term" value="F:metal ion binding"/>
    <property type="evidence" value="ECO:0007669"/>
    <property type="project" value="UniProtKB-KW"/>
</dbReference>
<reference evidence="9 10" key="1">
    <citation type="submission" date="2020-07" db="EMBL/GenBank/DDBJ databases">
        <title>Sequencing the genomes of 1000 actinobacteria strains.</title>
        <authorList>
            <person name="Klenk H.-P."/>
        </authorList>
    </citation>
    <scope>NUCLEOTIDE SEQUENCE [LARGE SCALE GENOMIC DNA]</scope>
    <source>
        <strain evidence="9 10">DSM 18448</strain>
    </source>
</reference>
<dbReference type="Gene3D" id="1.10.490.10">
    <property type="entry name" value="Globins"/>
    <property type="match status" value="1"/>
</dbReference>
<keyword evidence="3" id="KW-0349">Heme</keyword>
<sequence>MLRHSPGFRPFRGAGLFDRIGGQPTVDRLVDALYDGFENDELLRPLFPRDLADGRAMQKLFFAEWLGGPHRYSEQAYGSLLHRHESVPVTRAVAGRWLWHFRQALSATVAAEDDRWTILDQAHSLALALVNRSSPAAGERRQHVALHGVGGRVVKRATDLARRGDVAGVDAALAEEPDLLIPTYAGAIMQEAALAGRADVVGSLLRHGVGADTPFRLQVGVVGRAYERVVFATPLCVARLKRRPSVESLLLEAGAREDVFTSAFLGDHSSLVRTLEDEPDLARSPDPAVDVLDITPVDHAVAGGQVEALRVLLGHIAAPWDGGARALRGAAEHGSVPMVELLLDHGADATRIGVGRWVLHPELAPLLAGSGASIDSSGSWIGAACTGNQARKDDPDYVRALLRYGARADDRRTGEPGRTSGVEALNATALHYAAKAGFLRTIEVLLEHGADPRALDSRGHTPLDWLETAARSVPRAAVRELLASQGSTKIGFE</sequence>
<protein>
    <submittedName>
        <fullName evidence="9">Truncated hemoglobin YjbI/ankyrin repeat protein</fullName>
    </submittedName>
</protein>
<proteinExistence type="predicted"/>
<dbReference type="Proteomes" id="UP000579605">
    <property type="component" value="Unassembled WGS sequence"/>
</dbReference>
<accession>A0A852ZMX1</accession>
<evidence type="ECO:0000256" key="6">
    <source>
        <dbReference type="ARBA" id="ARBA00023004"/>
    </source>
</evidence>
<evidence type="ECO:0000256" key="2">
    <source>
        <dbReference type="ARBA" id="ARBA00022448"/>
    </source>
</evidence>
<dbReference type="InterPro" id="IPR001486">
    <property type="entry name" value="Hemoglobin_trunc"/>
</dbReference>
<dbReference type="Pfam" id="PF12796">
    <property type="entry name" value="Ank_2"/>
    <property type="match status" value="1"/>
</dbReference>
<dbReference type="InterPro" id="IPR036770">
    <property type="entry name" value="Ankyrin_rpt-contain_sf"/>
</dbReference>
<keyword evidence="4" id="KW-0479">Metal-binding</keyword>
<dbReference type="Pfam" id="PF01152">
    <property type="entry name" value="Bac_globin"/>
    <property type="match status" value="1"/>
</dbReference>
<evidence type="ECO:0000256" key="7">
    <source>
        <dbReference type="ARBA" id="ARBA00023043"/>
    </source>
</evidence>
<dbReference type="RefSeq" id="WP_179790986.1">
    <property type="nucleotide sequence ID" value="NZ_BAAARR010000045.1"/>
</dbReference>
<comment type="cofactor">
    <cofactor evidence="1">
        <name>heme</name>
        <dbReference type="ChEBI" id="CHEBI:30413"/>
    </cofactor>
</comment>
<dbReference type="SUPFAM" id="SSF48403">
    <property type="entry name" value="Ankyrin repeat"/>
    <property type="match status" value="1"/>
</dbReference>
<evidence type="ECO:0000256" key="8">
    <source>
        <dbReference type="PROSITE-ProRule" id="PRU00023"/>
    </source>
</evidence>
<dbReference type="GO" id="GO:0020037">
    <property type="term" value="F:heme binding"/>
    <property type="evidence" value="ECO:0007669"/>
    <property type="project" value="InterPro"/>
</dbReference>
<gene>
    <name evidence="9" type="ORF">F4554_006103</name>
</gene>
<dbReference type="PANTHER" id="PTHR24198">
    <property type="entry name" value="ANKYRIN REPEAT AND PROTEIN KINASE DOMAIN-CONTAINING PROTEIN"/>
    <property type="match status" value="1"/>
</dbReference>
<dbReference type="PROSITE" id="PS50297">
    <property type="entry name" value="ANK_REP_REGION"/>
    <property type="match status" value="2"/>
</dbReference>
<keyword evidence="7 8" id="KW-0040">ANK repeat</keyword>
<feature type="repeat" description="ANK" evidence="8">
    <location>
        <begin position="322"/>
        <end position="354"/>
    </location>
</feature>
<feature type="repeat" description="ANK" evidence="8">
    <location>
        <begin position="425"/>
        <end position="457"/>
    </location>
</feature>
<dbReference type="Gene3D" id="1.25.40.20">
    <property type="entry name" value="Ankyrin repeat-containing domain"/>
    <property type="match status" value="2"/>
</dbReference>
<dbReference type="InterPro" id="IPR019795">
    <property type="entry name" value="Globin_bac-like_CS"/>
</dbReference>
<dbReference type="PANTHER" id="PTHR24198:SF165">
    <property type="entry name" value="ANKYRIN REPEAT-CONTAINING PROTEIN-RELATED"/>
    <property type="match status" value="1"/>
</dbReference>
<dbReference type="InterPro" id="IPR009050">
    <property type="entry name" value="Globin-like_sf"/>
</dbReference>
<keyword evidence="2" id="KW-0813">Transport</keyword>
<evidence type="ECO:0000256" key="5">
    <source>
        <dbReference type="ARBA" id="ARBA00022737"/>
    </source>
</evidence>
<dbReference type="SMART" id="SM00248">
    <property type="entry name" value="ANK"/>
    <property type="match status" value="3"/>
</dbReference>
<organism evidence="9 10">
    <name type="scientific">Actinopolymorpha rutila</name>
    <dbReference type="NCBI Taxonomy" id="446787"/>
    <lineage>
        <taxon>Bacteria</taxon>
        <taxon>Bacillati</taxon>
        <taxon>Actinomycetota</taxon>
        <taxon>Actinomycetes</taxon>
        <taxon>Propionibacteriales</taxon>
        <taxon>Actinopolymorphaceae</taxon>
        <taxon>Actinopolymorpha</taxon>
    </lineage>
</organism>
<dbReference type="InterPro" id="IPR002110">
    <property type="entry name" value="Ankyrin_rpt"/>
</dbReference>
<evidence type="ECO:0000256" key="1">
    <source>
        <dbReference type="ARBA" id="ARBA00001971"/>
    </source>
</evidence>
<evidence type="ECO:0000256" key="4">
    <source>
        <dbReference type="ARBA" id="ARBA00022723"/>
    </source>
</evidence>
<dbReference type="GO" id="GO:0015671">
    <property type="term" value="P:oxygen transport"/>
    <property type="evidence" value="ECO:0007669"/>
    <property type="project" value="InterPro"/>
</dbReference>
<keyword evidence="6" id="KW-0408">Iron</keyword>
<comment type="caution">
    <text evidence="9">The sequence shown here is derived from an EMBL/GenBank/DDBJ whole genome shotgun (WGS) entry which is preliminary data.</text>
</comment>
<evidence type="ECO:0000313" key="9">
    <source>
        <dbReference type="EMBL" id="NYH93465.1"/>
    </source>
</evidence>
<dbReference type="InterPro" id="IPR012292">
    <property type="entry name" value="Globin/Proto"/>
</dbReference>
<dbReference type="EMBL" id="JACBZH010000001">
    <property type="protein sequence ID" value="NYH93465.1"/>
    <property type="molecule type" value="Genomic_DNA"/>
</dbReference>
<dbReference type="PROSITE" id="PS50088">
    <property type="entry name" value="ANK_REPEAT"/>
    <property type="match status" value="2"/>
</dbReference>
<dbReference type="GO" id="GO:0019825">
    <property type="term" value="F:oxygen binding"/>
    <property type="evidence" value="ECO:0007669"/>
    <property type="project" value="InterPro"/>
</dbReference>
<keyword evidence="5" id="KW-0677">Repeat</keyword>
<keyword evidence="10" id="KW-1185">Reference proteome</keyword>
<dbReference type="AlphaFoldDB" id="A0A852ZMX1"/>
<dbReference type="PROSITE" id="PS01213">
    <property type="entry name" value="GLOBIN_FAM_2"/>
    <property type="match status" value="1"/>
</dbReference>
<evidence type="ECO:0000256" key="3">
    <source>
        <dbReference type="ARBA" id="ARBA00022617"/>
    </source>
</evidence>
<dbReference type="SUPFAM" id="SSF46458">
    <property type="entry name" value="Globin-like"/>
    <property type="match status" value="1"/>
</dbReference>
<name>A0A852ZMX1_9ACTN</name>
<evidence type="ECO:0000313" key="10">
    <source>
        <dbReference type="Proteomes" id="UP000579605"/>
    </source>
</evidence>